<proteinExistence type="predicted"/>
<comment type="caution">
    <text evidence="1">The sequence shown here is derived from an EMBL/GenBank/DDBJ whole genome shotgun (WGS) entry which is preliminary data.</text>
</comment>
<name>A0ABT3V030_9ACTN</name>
<dbReference type="RefSeq" id="WP_267024872.1">
    <property type="nucleotide sequence ID" value="NZ_JAIFZO010000002.1"/>
</dbReference>
<accession>A0ABT3V030</accession>
<sequence length="172" mass="18878">MQVNAYAIGPARRPVLDRVCAIADQAAHLVENEMGVCLRGVEILVTDTYFTRLLACAEDGASLYGCTVYGLDRIIAIANAQAHLNDLAEVGKTVVHELVHAAQMLRPGVRRVEKFRTEESLSRLSAPALQQYHTRWDDSEAQACDLERLAAHLDPAAGPVREARHAPIRTIV</sequence>
<evidence type="ECO:0000313" key="1">
    <source>
        <dbReference type="EMBL" id="MCX4231751.1"/>
    </source>
</evidence>
<reference evidence="1" key="1">
    <citation type="journal article" date="2022" name="bioRxiv">
        <title>Discovery and biosynthetic assessment of Streptomyces ortus sp nov. isolated from a deep-sea sponge.</title>
        <authorList>
            <person name="Williams S.E."/>
        </authorList>
    </citation>
    <scope>NUCLEOTIDE SEQUENCE</scope>
    <source>
        <strain evidence="1">A15ISP2-DRY2</strain>
    </source>
</reference>
<protein>
    <submittedName>
        <fullName evidence="1">Uncharacterized protein</fullName>
    </submittedName>
</protein>
<dbReference type="EMBL" id="JAIFZO010000002">
    <property type="protein sequence ID" value="MCX4231751.1"/>
    <property type="molecule type" value="Genomic_DNA"/>
</dbReference>
<dbReference type="Proteomes" id="UP001165590">
    <property type="component" value="Unassembled WGS sequence"/>
</dbReference>
<organism evidence="1 2">
    <name type="scientific">Streptomyces ortus</name>
    <dbReference type="NCBI Taxonomy" id="2867268"/>
    <lineage>
        <taxon>Bacteria</taxon>
        <taxon>Bacillati</taxon>
        <taxon>Actinomycetota</taxon>
        <taxon>Actinomycetes</taxon>
        <taxon>Kitasatosporales</taxon>
        <taxon>Streptomycetaceae</taxon>
        <taxon>Streptomyces</taxon>
    </lineage>
</organism>
<keyword evidence="2" id="KW-1185">Reference proteome</keyword>
<evidence type="ECO:0000313" key="2">
    <source>
        <dbReference type="Proteomes" id="UP001165590"/>
    </source>
</evidence>
<gene>
    <name evidence="1" type="ORF">K3769_02985</name>
</gene>